<accession>A0ABW4EAS7</accession>
<protein>
    <submittedName>
        <fullName evidence="5">NUDIX hydrolase</fullName>
        <ecNumber evidence="5">3.6.-.-</ecNumber>
    </submittedName>
</protein>
<keyword evidence="6" id="KW-1185">Reference proteome</keyword>
<dbReference type="PROSITE" id="PS00893">
    <property type="entry name" value="NUDIX_BOX"/>
    <property type="match status" value="1"/>
</dbReference>
<evidence type="ECO:0000256" key="3">
    <source>
        <dbReference type="RuleBase" id="RU003476"/>
    </source>
</evidence>
<reference evidence="6" key="1">
    <citation type="journal article" date="2019" name="Int. J. Syst. Evol. Microbiol.">
        <title>The Global Catalogue of Microorganisms (GCM) 10K type strain sequencing project: providing services to taxonomists for standard genome sequencing and annotation.</title>
        <authorList>
            <consortium name="The Broad Institute Genomics Platform"/>
            <consortium name="The Broad Institute Genome Sequencing Center for Infectious Disease"/>
            <person name="Wu L."/>
            <person name="Ma J."/>
        </authorList>
    </citation>
    <scope>NUCLEOTIDE SEQUENCE [LARGE SCALE GENOMIC DNA]</scope>
    <source>
        <strain evidence="6">CCM 8903</strain>
    </source>
</reference>
<name>A0ABW4EAS7_9LACO</name>
<dbReference type="Proteomes" id="UP001597252">
    <property type="component" value="Unassembled WGS sequence"/>
</dbReference>
<dbReference type="PRINTS" id="PR00502">
    <property type="entry name" value="NUDIXFAMILY"/>
</dbReference>
<dbReference type="PANTHER" id="PTHR11839:SF18">
    <property type="entry name" value="NUDIX HYDROLASE DOMAIN-CONTAINING PROTEIN"/>
    <property type="match status" value="1"/>
</dbReference>
<dbReference type="SUPFAM" id="SSF55811">
    <property type="entry name" value="Nudix"/>
    <property type="match status" value="1"/>
</dbReference>
<evidence type="ECO:0000256" key="2">
    <source>
        <dbReference type="ARBA" id="ARBA00022801"/>
    </source>
</evidence>
<dbReference type="InterPro" id="IPR020084">
    <property type="entry name" value="NUDIX_hydrolase_CS"/>
</dbReference>
<proteinExistence type="inferred from homology"/>
<gene>
    <name evidence="5" type="ORF">ACFQ5J_10680</name>
</gene>
<evidence type="ECO:0000259" key="4">
    <source>
        <dbReference type="PROSITE" id="PS51462"/>
    </source>
</evidence>
<feature type="domain" description="Nudix hydrolase" evidence="4">
    <location>
        <begin position="44"/>
        <end position="175"/>
    </location>
</feature>
<dbReference type="InterPro" id="IPR020476">
    <property type="entry name" value="Nudix_hydrolase"/>
</dbReference>
<evidence type="ECO:0000313" key="6">
    <source>
        <dbReference type="Proteomes" id="UP001597252"/>
    </source>
</evidence>
<keyword evidence="2 3" id="KW-0378">Hydrolase</keyword>
<comment type="caution">
    <text evidence="5">The sequence shown here is derived from an EMBL/GenBank/DDBJ whole genome shotgun (WGS) entry which is preliminary data.</text>
</comment>
<evidence type="ECO:0000256" key="1">
    <source>
        <dbReference type="ARBA" id="ARBA00001946"/>
    </source>
</evidence>
<dbReference type="EC" id="3.6.-.-" evidence="5"/>
<comment type="similarity">
    <text evidence="3">Belongs to the Nudix hydrolase family.</text>
</comment>
<sequence length="186" mass="20522">MFIQPTNETGRILAARTAYSGHIFDVIQQTIETPDGLRVERDLIKHAPAVALLAMTADDQVLVNREYRVGINAEAYALPAGLIDPGETPDAAAKRELEEETGYVAQSLQPLCAVRSSEGMTDEVVHLYYAQVDQKKRIKQHFDRDEFVTSQFVPLPDVIAAVQDGRIASAQSVSALSYYLAFVRNA</sequence>
<organism evidence="5 6">
    <name type="scientific">Lacticaseibacillus baoqingensis</name>
    <dbReference type="NCBI Taxonomy" id="2486013"/>
    <lineage>
        <taxon>Bacteria</taxon>
        <taxon>Bacillati</taxon>
        <taxon>Bacillota</taxon>
        <taxon>Bacilli</taxon>
        <taxon>Lactobacillales</taxon>
        <taxon>Lactobacillaceae</taxon>
        <taxon>Lacticaseibacillus</taxon>
    </lineage>
</organism>
<dbReference type="RefSeq" id="WP_125749225.1">
    <property type="nucleotide sequence ID" value="NZ_JBHTON010000035.1"/>
</dbReference>
<evidence type="ECO:0000313" key="5">
    <source>
        <dbReference type="EMBL" id="MFD1485695.1"/>
    </source>
</evidence>
<dbReference type="InterPro" id="IPR000086">
    <property type="entry name" value="NUDIX_hydrolase_dom"/>
</dbReference>
<comment type="cofactor">
    <cofactor evidence="1">
        <name>Mg(2+)</name>
        <dbReference type="ChEBI" id="CHEBI:18420"/>
    </cofactor>
</comment>
<dbReference type="EMBL" id="JBHTON010000035">
    <property type="protein sequence ID" value="MFD1485695.1"/>
    <property type="molecule type" value="Genomic_DNA"/>
</dbReference>
<dbReference type="Pfam" id="PF00293">
    <property type="entry name" value="NUDIX"/>
    <property type="match status" value="1"/>
</dbReference>
<dbReference type="GO" id="GO:0016787">
    <property type="term" value="F:hydrolase activity"/>
    <property type="evidence" value="ECO:0007669"/>
    <property type="project" value="UniProtKB-KW"/>
</dbReference>
<dbReference type="CDD" id="cd03424">
    <property type="entry name" value="NUDIX_ADPRase_Nudt5_UGPPase_Nudt14"/>
    <property type="match status" value="1"/>
</dbReference>
<dbReference type="PANTHER" id="PTHR11839">
    <property type="entry name" value="UDP/ADP-SUGAR PYROPHOSPHATASE"/>
    <property type="match status" value="1"/>
</dbReference>
<dbReference type="PROSITE" id="PS51462">
    <property type="entry name" value="NUDIX"/>
    <property type="match status" value="1"/>
</dbReference>
<dbReference type="InterPro" id="IPR015797">
    <property type="entry name" value="NUDIX_hydrolase-like_dom_sf"/>
</dbReference>
<dbReference type="Gene3D" id="3.90.79.10">
    <property type="entry name" value="Nucleoside Triphosphate Pyrophosphohydrolase"/>
    <property type="match status" value="1"/>
</dbReference>